<evidence type="ECO:0000313" key="2">
    <source>
        <dbReference type="EMBL" id="GGC44368.1"/>
    </source>
</evidence>
<gene>
    <name evidence="2" type="ORF">GCM10010993_23590</name>
</gene>
<protein>
    <recommendedName>
        <fullName evidence="1">Immunity MXAN-0049 protein domain-containing protein</fullName>
    </recommendedName>
</protein>
<feature type="domain" description="Immunity MXAN-0049 protein" evidence="1">
    <location>
        <begin position="54"/>
        <end position="184"/>
    </location>
</feature>
<evidence type="ECO:0000313" key="3">
    <source>
        <dbReference type="Proteomes" id="UP000635885"/>
    </source>
</evidence>
<dbReference type="EMBL" id="BMFD01000008">
    <property type="protein sequence ID" value="GGC44368.1"/>
    <property type="molecule type" value="Genomic_DNA"/>
</dbReference>
<dbReference type="InterPro" id="IPR012433">
    <property type="entry name" value="Imm11"/>
</dbReference>
<keyword evidence="3" id="KW-1185">Reference proteome</keyword>
<comment type="caution">
    <text evidence="2">The sequence shown here is derived from an EMBL/GenBank/DDBJ whole genome shotgun (WGS) entry which is preliminary data.</text>
</comment>
<dbReference type="RefSeq" id="WP_188443144.1">
    <property type="nucleotide sequence ID" value="NZ_BMFD01000008.1"/>
</dbReference>
<reference evidence="3" key="1">
    <citation type="journal article" date="2019" name="Int. J. Syst. Evol. Microbiol.">
        <title>The Global Catalogue of Microorganisms (GCM) 10K type strain sequencing project: providing services to taxonomists for standard genome sequencing and annotation.</title>
        <authorList>
            <consortium name="The Broad Institute Genomics Platform"/>
            <consortium name="The Broad Institute Genome Sequencing Center for Infectious Disease"/>
            <person name="Wu L."/>
            <person name="Ma J."/>
        </authorList>
    </citation>
    <scope>NUCLEOTIDE SEQUENCE [LARGE SCALE GENOMIC DNA]</scope>
    <source>
        <strain evidence="3">CGMCC 1.12479</strain>
    </source>
</reference>
<dbReference type="Pfam" id="PF07791">
    <property type="entry name" value="Imm11"/>
    <property type="match status" value="1"/>
</dbReference>
<sequence length="192" mass="22294">MLDLNKVFLFSDSDKRNSFRAQILNKDIEEDYLFSSESKDDEIMFNWLQGSQFYDIVPTGYPGIYLVSEKVQIILKEAKFKGFSLRPITLKNRKNENVNGYQLLSIVSKVGSIINEKSIKKIMPPIVSWGDPYEANVGLYFDVSTWNGSHFFYPDGTFYMFVLEEVKDLFEKHKVSNCQFDKVTEVVNHGIR</sequence>
<evidence type="ECO:0000259" key="1">
    <source>
        <dbReference type="Pfam" id="PF07791"/>
    </source>
</evidence>
<accession>A0ABQ1MQ57</accession>
<dbReference type="Proteomes" id="UP000635885">
    <property type="component" value="Unassembled WGS sequence"/>
</dbReference>
<organism evidence="2 3">
    <name type="scientific">Belliella aquatica</name>
    <dbReference type="NCBI Taxonomy" id="1323734"/>
    <lineage>
        <taxon>Bacteria</taxon>
        <taxon>Pseudomonadati</taxon>
        <taxon>Bacteroidota</taxon>
        <taxon>Cytophagia</taxon>
        <taxon>Cytophagales</taxon>
        <taxon>Cyclobacteriaceae</taxon>
        <taxon>Belliella</taxon>
    </lineage>
</organism>
<proteinExistence type="predicted"/>
<name>A0ABQ1MQ57_9BACT</name>